<dbReference type="PROSITE" id="PS51257">
    <property type="entry name" value="PROKAR_LIPOPROTEIN"/>
    <property type="match status" value="1"/>
</dbReference>
<feature type="domain" description="CusB-like beta-barrel" evidence="7">
    <location>
        <begin position="269"/>
        <end position="338"/>
    </location>
</feature>
<feature type="compositionally biased region" description="Basic and acidic residues" evidence="5">
    <location>
        <begin position="433"/>
        <end position="444"/>
    </location>
</feature>
<feature type="coiled-coil region" evidence="4">
    <location>
        <begin position="99"/>
        <end position="151"/>
    </location>
</feature>
<dbReference type="Gene3D" id="2.40.30.170">
    <property type="match status" value="1"/>
</dbReference>
<dbReference type="PANTHER" id="PTHR30469">
    <property type="entry name" value="MULTIDRUG RESISTANCE PROTEIN MDTA"/>
    <property type="match status" value="1"/>
</dbReference>
<organism evidence="9 10">
    <name type="scientific">Anaerobacillus alkalilacustris</name>
    <dbReference type="NCBI Taxonomy" id="393763"/>
    <lineage>
        <taxon>Bacteria</taxon>
        <taxon>Bacillati</taxon>
        <taxon>Bacillota</taxon>
        <taxon>Bacilli</taxon>
        <taxon>Bacillales</taxon>
        <taxon>Bacillaceae</taxon>
        <taxon>Anaerobacillus</taxon>
    </lineage>
</organism>
<accession>A0A1S2LNK8</accession>
<sequence length="444" mass="48960">MALTKEKGFVFLFALIFFLVGCSTNGSTLAEEKDEPARFPVEISQIEKGTLTSQLSLSGNVMASKQLPVLPMVAGEVKAVHVKNGDIVEPGDLLIEIDVSDIELNVSQARAGLEAAEANLNGTKAMREQSIRQAQMQLNQAKDLYKMLEEAEDIDIDLDNVPEEFHDIFNRLIQSNLPTEADKKQAKTAVEQAEMALAQAKRTEQVDAANASVKQAKLSVEMAEKQKKHAVVRAPIEGQISNFHTSVGAMVSPQAPLLQVVQMDQPVVHLNVNESMLANIEVNQEVEVYIRSNNEMYEGRITYISIMPAEQSRAYPVEVAISNPGNNLRVGMLAEVMVHPLIVEEEVLVHVDAVTNENDQSIVYVTHDGESVQKRVITIGNETSEWISVENGLEEGEYVVVRGIHQLYDEALINIRNDIGQSFGEELDEPLGSEDKESSSENEV</sequence>
<evidence type="ECO:0000259" key="7">
    <source>
        <dbReference type="Pfam" id="PF25954"/>
    </source>
</evidence>
<dbReference type="Gene3D" id="2.40.50.100">
    <property type="match status" value="2"/>
</dbReference>
<dbReference type="InterPro" id="IPR006143">
    <property type="entry name" value="RND_pump_MFP"/>
</dbReference>
<dbReference type="GO" id="GO:0015562">
    <property type="term" value="F:efflux transmembrane transporter activity"/>
    <property type="evidence" value="ECO:0007669"/>
    <property type="project" value="TreeGrafter"/>
</dbReference>
<dbReference type="NCBIfam" id="TIGR01730">
    <property type="entry name" value="RND_mfp"/>
    <property type="match status" value="1"/>
</dbReference>
<evidence type="ECO:0000256" key="2">
    <source>
        <dbReference type="ARBA" id="ARBA00009477"/>
    </source>
</evidence>
<protein>
    <submittedName>
        <fullName evidence="9">Uncharacterized protein</fullName>
    </submittedName>
</protein>
<dbReference type="Gene3D" id="2.40.420.20">
    <property type="match status" value="1"/>
</dbReference>
<dbReference type="Pfam" id="PF25967">
    <property type="entry name" value="RND-MFP_C"/>
    <property type="match status" value="1"/>
</dbReference>
<dbReference type="Pfam" id="PF25954">
    <property type="entry name" value="Beta-barrel_RND_2"/>
    <property type="match status" value="1"/>
</dbReference>
<evidence type="ECO:0000313" key="9">
    <source>
        <dbReference type="EMBL" id="OIJ13936.1"/>
    </source>
</evidence>
<comment type="similarity">
    <text evidence="2">Belongs to the membrane fusion protein (MFP) (TC 8.A.1) family.</text>
</comment>
<evidence type="ECO:0000256" key="4">
    <source>
        <dbReference type="SAM" id="Coils"/>
    </source>
</evidence>
<evidence type="ECO:0000259" key="8">
    <source>
        <dbReference type="Pfam" id="PF25967"/>
    </source>
</evidence>
<reference evidence="9 10" key="1">
    <citation type="submission" date="2016-10" db="EMBL/GenBank/DDBJ databases">
        <title>Draft genome sequences of four alkaliphilic bacteria belonging to the Anaerobacillus genus.</title>
        <authorList>
            <person name="Bassil N.M."/>
            <person name="Lloyd J.R."/>
        </authorList>
    </citation>
    <scope>NUCLEOTIDE SEQUENCE [LARGE SCALE GENOMIC DNA]</scope>
    <source>
        <strain evidence="9 10">DSM 18345</strain>
    </source>
</reference>
<name>A0A1S2LNK8_9BACI</name>
<dbReference type="SUPFAM" id="SSF111369">
    <property type="entry name" value="HlyD-like secretion proteins"/>
    <property type="match status" value="2"/>
</dbReference>
<comment type="caution">
    <text evidence="9">The sequence shown here is derived from an EMBL/GenBank/DDBJ whole genome shotgun (WGS) entry which is preliminary data.</text>
</comment>
<evidence type="ECO:0000313" key="10">
    <source>
        <dbReference type="Proteomes" id="UP000179524"/>
    </source>
</evidence>
<evidence type="ECO:0000256" key="5">
    <source>
        <dbReference type="SAM" id="MobiDB-lite"/>
    </source>
</evidence>
<dbReference type="InterPro" id="IPR058792">
    <property type="entry name" value="Beta-barrel_RND_2"/>
</dbReference>
<comment type="subcellular location">
    <subcellularLocation>
        <location evidence="1">Cell envelope</location>
    </subcellularLocation>
</comment>
<dbReference type="Pfam" id="PF25917">
    <property type="entry name" value="BSH_RND"/>
    <property type="match status" value="1"/>
</dbReference>
<dbReference type="PANTHER" id="PTHR30469:SF15">
    <property type="entry name" value="HLYD FAMILY OF SECRETION PROTEINS"/>
    <property type="match status" value="1"/>
</dbReference>
<dbReference type="RefSeq" id="WP_071309323.1">
    <property type="nucleotide sequence ID" value="NZ_MLQR01000024.1"/>
</dbReference>
<dbReference type="InterPro" id="IPR058627">
    <property type="entry name" value="MdtA-like_C"/>
</dbReference>
<keyword evidence="3" id="KW-0813">Transport</keyword>
<proteinExistence type="inferred from homology"/>
<feature type="region of interest" description="Disordered" evidence="5">
    <location>
        <begin position="424"/>
        <end position="444"/>
    </location>
</feature>
<gene>
    <name evidence="9" type="ORF">BKP37_09265</name>
</gene>
<dbReference type="GO" id="GO:1990281">
    <property type="term" value="C:efflux pump complex"/>
    <property type="evidence" value="ECO:0007669"/>
    <property type="project" value="TreeGrafter"/>
</dbReference>
<feature type="domain" description="Multidrug resistance protein MdtA-like C-terminal permuted SH3" evidence="8">
    <location>
        <begin position="348"/>
        <end position="405"/>
    </location>
</feature>
<keyword evidence="10" id="KW-1185">Reference proteome</keyword>
<feature type="domain" description="Multidrug resistance protein MdtA-like barrel-sandwich hybrid" evidence="6">
    <location>
        <begin position="69"/>
        <end position="256"/>
    </location>
</feature>
<keyword evidence="4" id="KW-0175">Coiled coil</keyword>
<dbReference type="InterPro" id="IPR058625">
    <property type="entry name" value="MdtA-like_BSH"/>
</dbReference>
<evidence type="ECO:0000256" key="1">
    <source>
        <dbReference type="ARBA" id="ARBA00004196"/>
    </source>
</evidence>
<dbReference type="OrthoDB" id="2456449at2"/>
<dbReference type="AlphaFoldDB" id="A0A1S2LNK8"/>
<evidence type="ECO:0000259" key="6">
    <source>
        <dbReference type="Pfam" id="PF25917"/>
    </source>
</evidence>
<evidence type="ECO:0000256" key="3">
    <source>
        <dbReference type="ARBA" id="ARBA00022448"/>
    </source>
</evidence>
<dbReference type="Proteomes" id="UP000179524">
    <property type="component" value="Unassembled WGS sequence"/>
</dbReference>
<dbReference type="EMBL" id="MLQR01000024">
    <property type="protein sequence ID" value="OIJ13936.1"/>
    <property type="molecule type" value="Genomic_DNA"/>
</dbReference>
<feature type="coiled-coil region" evidence="4">
    <location>
        <begin position="183"/>
        <end position="226"/>
    </location>
</feature>